<evidence type="ECO:0000313" key="15">
    <source>
        <dbReference type="RefSeq" id="XP_002730575.2"/>
    </source>
</evidence>
<evidence type="ECO:0000256" key="8">
    <source>
        <dbReference type="ARBA" id="ARBA00023180"/>
    </source>
</evidence>
<comment type="subcellular location">
    <subcellularLocation>
        <location evidence="1">Membrane</location>
        <topology evidence="1">Multi-pass membrane protein</topology>
    </subcellularLocation>
</comment>
<keyword evidence="3 12" id="KW-0812">Transmembrane</keyword>
<evidence type="ECO:0000256" key="10">
    <source>
        <dbReference type="ARBA" id="ARBA00023303"/>
    </source>
</evidence>
<dbReference type="PRINTS" id="PR00177">
    <property type="entry name" value="NMDARECEPTOR"/>
</dbReference>
<feature type="transmembrane region" description="Helical" evidence="12">
    <location>
        <begin position="447"/>
        <end position="469"/>
    </location>
</feature>
<feature type="transmembrane region" description="Helical" evidence="12">
    <location>
        <begin position="369"/>
        <end position="389"/>
    </location>
</feature>
<keyword evidence="2" id="KW-0813">Transport</keyword>
<accession>A0ABM0GII5</accession>
<dbReference type="Gene3D" id="3.40.190.10">
    <property type="entry name" value="Periplasmic binding protein-like II"/>
    <property type="match status" value="2"/>
</dbReference>
<dbReference type="SMART" id="SM00079">
    <property type="entry name" value="PBPe"/>
    <property type="match status" value="1"/>
</dbReference>
<keyword evidence="7" id="KW-0675">Receptor</keyword>
<dbReference type="InterPro" id="IPR001508">
    <property type="entry name" value="Iono_Glu_rcpt_met"/>
</dbReference>
<keyword evidence="4 12" id="KW-1133">Transmembrane helix</keyword>
<keyword evidence="14" id="KW-1185">Reference proteome</keyword>
<evidence type="ECO:0000256" key="3">
    <source>
        <dbReference type="ARBA" id="ARBA00022692"/>
    </source>
</evidence>
<evidence type="ECO:0000256" key="12">
    <source>
        <dbReference type="SAM" id="Phobius"/>
    </source>
</evidence>
<keyword evidence="6 12" id="KW-0472">Membrane</keyword>
<dbReference type="GeneID" id="100374605"/>
<dbReference type="PANTHER" id="PTHR48465">
    <property type="entry name" value="PROTEIN SSUH2 HOMOLOG"/>
    <property type="match status" value="1"/>
</dbReference>
<keyword evidence="8" id="KW-0325">Glycoprotein</keyword>
<keyword evidence="5" id="KW-0406">Ion transport</keyword>
<dbReference type="InterPro" id="IPR052789">
    <property type="entry name" value="SSUH2_homolog"/>
</dbReference>
<organism evidence="14 15">
    <name type="scientific">Saccoglossus kowalevskii</name>
    <name type="common">Acorn worm</name>
    <dbReference type="NCBI Taxonomy" id="10224"/>
    <lineage>
        <taxon>Eukaryota</taxon>
        <taxon>Metazoa</taxon>
        <taxon>Hemichordata</taxon>
        <taxon>Enteropneusta</taxon>
        <taxon>Harrimaniidae</taxon>
        <taxon>Saccoglossus</taxon>
    </lineage>
</organism>
<gene>
    <name evidence="15" type="primary">LOC100374605</name>
</gene>
<dbReference type="PANTHER" id="PTHR48465:SF1">
    <property type="entry name" value="PROTEIN SSUH2 HOMOLOG"/>
    <property type="match status" value="1"/>
</dbReference>
<reference evidence="15" key="1">
    <citation type="submission" date="2025-08" db="UniProtKB">
        <authorList>
            <consortium name="RefSeq"/>
        </authorList>
    </citation>
    <scope>IDENTIFICATION</scope>
    <source>
        <tissue evidence="15">Testes</tissue>
    </source>
</reference>
<evidence type="ECO:0000313" key="14">
    <source>
        <dbReference type="Proteomes" id="UP000694865"/>
    </source>
</evidence>
<evidence type="ECO:0000256" key="6">
    <source>
        <dbReference type="ARBA" id="ARBA00023136"/>
    </source>
</evidence>
<feature type="domain" description="Ionotropic glutamate receptor C-terminal" evidence="13">
    <location>
        <begin position="272"/>
        <end position="611"/>
    </location>
</feature>
<evidence type="ECO:0000256" key="2">
    <source>
        <dbReference type="ARBA" id="ARBA00022448"/>
    </source>
</evidence>
<feature type="region of interest" description="Disordered" evidence="11">
    <location>
        <begin position="1"/>
        <end position="30"/>
    </location>
</feature>
<evidence type="ECO:0000256" key="1">
    <source>
        <dbReference type="ARBA" id="ARBA00004141"/>
    </source>
</evidence>
<keyword evidence="10" id="KW-0407">Ion channel</keyword>
<evidence type="ECO:0000256" key="4">
    <source>
        <dbReference type="ARBA" id="ARBA00022989"/>
    </source>
</evidence>
<evidence type="ECO:0000256" key="7">
    <source>
        <dbReference type="ARBA" id="ARBA00023170"/>
    </source>
</evidence>
<evidence type="ECO:0000259" key="13">
    <source>
        <dbReference type="SMART" id="SM00079"/>
    </source>
</evidence>
<evidence type="ECO:0000256" key="9">
    <source>
        <dbReference type="ARBA" id="ARBA00023286"/>
    </source>
</evidence>
<dbReference type="InterPro" id="IPR019594">
    <property type="entry name" value="Glu/Gly-bd"/>
</dbReference>
<dbReference type="RefSeq" id="XP_002730575.2">
    <property type="nucleotide sequence ID" value="XM_002730529.2"/>
</dbReference>
<keyword evidence="9" id="KW-1071">Ligand-gated ion channel</keyword>
<dbReference type="SUPFAM" id="SSF81324">
    <property type="entry name" value="Voltage-gated potassium channels"/>
    <property type="match status" value="1"/>
</dbReference>
<feature type="region of interest" description="Disordered" evidence="11">
    <location>
        <begin position="666"/>
        <end position="686"/>
    </location>
</feature>
<feature type="transmembrane region" description="Helical" evidence="12">
    <location>
        <begin position="636"/>
        <end position="661"/>
    </location>
</feature>
<evidence type="ECO:0000256" key="5">
    <source>
        <dbReference type="ARBA" id="ARBA00023065"/>
    </source>
</evidence>
<dbReference type="Gene3D" id="1.10.287.70">
    <property type="match status" value="1"/>
</dbReference>
<evidence type="ECO:0000256" key="11">
    <source>
        <dbReference type="SAM" id="MobiDB-lite"/>
    </source>
</evidence>
<dbReference type="SUPFAM" id="SSF53850">
    <property type="entry name" value="Periplasmic binding protein-like II"/>
    <property type="match status" value="1"/>
</dbReference>
<dbReference type="Proteomes" id="UP000694865">
    <property type="component" value="Unplaced"/>
</dbReference>
<dbReference type="Pfam" id="PF10613">
    <property type="entry name" value="Lig_chan-Glu_bd"/>
    <property type="match status" value="1"/>
</dbReference>
<dbReference type="InterPro" id="IPR001320">
    <property type="entry name" value="Iontro_rcpt_C"/>
</dbReference>
<sequence length="686" mass="76987">METNYGMELDDQLSLDSTEFSKPPPGYDTLANDNVATTNPAASSEHNNLNLLVASSSTMSNADAREYLVDYICKQSCYGNSAARDMNMNNITSSHGLHYTVETFTESRSTERTHEPFHGDEVDGPSNGAPPTTWDIEVTPEQEFVDKTRILKVPHTDEIKTCHHCNGVGILTCDECDALGTKRCSWCVGNGVTFTKKGKSKKCKHCVGAGRLKCVKCNGSGHCKCSICLNYKQLRWFISLTVKFVNHVDDDVIQHLTNLPIEFFRSASGDRVLQEESLSLTPLAIVNDEKLNECSRRLIEKHRMAFEAERVLLQEVDLAAAPITITSIRENVVDFSKPFMHTSIRALMKKPSVDSKTTSLFGIFTPFTFWVWICIVISFLVVGLVMFFLSRMSPYGWRALYTRGEVSWDEGQYFNCLNSFWFVMSTFTLQGYHNAPRSVATRFLSGIWFFFTLVILFAYLSNLGAFLTVERMDHPIQNVDDLSRQTTIRYGTNEFGATAVFFRNSNVPIYQRMWEFMSEAVPSVFTYGSEEGIQRVIKSNGRYVYFGESALLQYAASRDCSLSLMPGALNLRSYGFAFPTGSTLRDEFSGAILELQENGNLQLLYTKWFFGPCSSEQEDLEDDDRVRVAALPLVNLSGAFIILLIGVAISIPLALCEWVFYNRSDGKRRKSDAPKSDSGAQTVSGV</sequence>
<protein>
    <submittedName>
        <fullName evidence="15">Glutamate receptor 1-like</fullName>
    </submittedName>
</protein>
<proteinExistence type="predicted"/>
<name>A0ABM0GII5_SACKO</name>
<dbReference type="Pfam" id="PF00060">
    <property type="entry name" value="Lig_chan"/>
    <property type="match status" value="1"/>
</dbReference>